<dbReference type="PANTHER" id="PTHR12109">
    <property type="entry name" value="RING FINGER PROTEIN 141-RELATED"/>
    <property type="match status" value="1"/>
</dbReference>
<dbReference type="Pfam" id="PF13639">
    <property type="entry name" value="zf-RING_2"/>
    <property type="match status" value="1"/>
</dbReference>
<evidence type="ECO:0000256" key="3">
    <source>
        <dbReference type="ARBA" id="ARBA00022833"/>
    </source>
</evidence>
<dbReference type="InterPro" id="IPR047126">
    <property type="entry name" value="RNF141-like"/>
</dbReference>
<keyword evidence="3" id="KW-0862">Zinc</keyword>
<name>A0A8S1WI69_9CILI</name>
<dbReference type="EMBL" id="CAJJDO010000092">
    <property type="protein sequence ID" value="CAD8188691.1"/>
    <property type="molecule type" value="Genomic_DNA"/>
</dbReference>
<dbReference type="AlphaFoldDB" id="A0A8S1WI69"/>
<dbReference type="GO" id="GO:0008270">
    <property type="term" value="F:zinc ion binding"/>
    <property type="evidence" value="ECO:0007669"/>
    <property type="project" value="UniProtKB-KW"/>
</dbReference>
<comment type="caution">
    <text evidence="6">The sequence shown here is derived from an EMBL/GenBank/DDBJ whole genome shotgun (WGS) entry which is preliminary data.</text>
</comment>
<feature type="domain" description="RING-type" evidence="5">
    <location>
        <begin position="42"/>
        <end position="81"/>
    </location>
</feature>
<reference evidence="6" key="1">
    <citation type="submission" date="2021-01" db="EMBL/GenBank/DDBJ databases">
        <authorList>
            <consortium name="Genoscope - CEA"/>
            <person name="William W."/>
        </authorList>
    </citation>
    <scope>NUCLEOTIDE SEQUENCE</scope>
</reference>
<evidence type="ECO:0000259" key="5">
    <source>
        <dbReference type="PROSITE" id="PS50089"/>
    </source>
</evidence>
<proteinExistence type="predicted"/>
<dbReference type="OrthoDB" id="21204at2759"/>
<dbReference type="Proteomes" id="UP000689195">
    <property type="component" value="Unassembled WGS sequence"/>
</dbReference>
<keyword evidence="1" id="KW-0479">Metal-binding</keyword>
<dbReference type="PANTHER" id="PTHR12109:SF3">
    <property type="entry name" value="RING FINGER PROTEIN 141"/>
    <property type="match status" value="1"/>
</dbReference>
<evidence type="ECO:0000313" key="7">
    <source>
        <dbReference type="Proteomes" id="UP000689195"/>
    </source>
</evidence>
<evidence type="ECO:0000256" key="2">
    <source>
        <dbReference type="ARBA" id="ARBA00022771"/>
    </source>
</evidence>
<sequence>MEQFEQPKKSDMIELACETVKKRIKKGQAKKKQTNEQPLENCSICYGEIIDKGIIQTCKHTYCFECIEIWAKEKQTCPQCRVKFNKIQRVWKQGKAKKQKMYNYRSNEMNFNDGNLFSLNLIYQQFIAMPQISNIMNLGFIEISSDSE</sequence>
<evidence type="ECO:0000313" key="6">
    <source>
        <dbReference type="EMBL" id="CAD8188691.1"/>
    </source>
</evidence>
<keyword evidence="2 4" id="KW-0863">Zinc-finger</keyword>
<keyword evidence="7" id="KW-1185">Reference proteome</keyword>
<dbReference type="GO" id="GO:0004842">
    <property type="term" value="F:ubiquitin-protein transferase activity"/>
    <property type="evidence" value="ECO:0007669"/>
    <property type="project" value="TreeGrafter"/>
</dbReference>
<dbReference type="PROSITE" id="PS50089">
    <property type="entry name" value="ZF_RING_2"/>
    <property type="match status" value="1"/>
</dbReference>
<evidence type="ECO:0000256" key="1">
    <source>
        <dbReference type="ARBA" id="ARBA00022723"/>
    </source>
</evidence>
<dbReference type="InterPro" id="IPR001841">
    <property type="entry name" value="Znf_RING"/>
</dbReference>
<protein>
    <recommendedName>
        <fullName evidence="5">RING-type domain-containing protein</fullName>
    </recommendedName>
</protein>
<organism evidence="6 7">
    <name type="scientific">Paramecium pentaurelia</name>
    <dbReference type="NCBI Taxonomy" id="43138"/>
    <lineage>
        <taxon>Eukaryota</taxon>
        <taxon>Sar</taxon>
        <taxon>Alveolata</taxon>
        <taxon>Ciliophora</taxon>
        <taxon>Intramacronucleata</taxon>
        <taxon>Oligohymenophorea</taxon>
        <taxon>Peniculida</taxon>
        <taxon>Parameciidae</taxon>
        <taxon>Paramecium</taxon>
    </lineage>
</organism>
<dbReference type="SMART" id="SM00184">
    <property type="entry name" value="RING"/>
    <property type="match status" value="1"/>
</dbReference>
<accession>A0A8S1WI69</accession>
<evidence type="ECO:0000256" key="4">
    <source>
        <dbReference type="PROSITE-ProRule" id="PRU00175"/>
    </source>
</evidence>
<dbReference type="GO" id="GO:0051865">
    <property type="term" value="P:protein autoubiquitination"/>
    <property type="evidence" value="ECO:0007669"/>
    <property type="project" value="TreeGrafter"/>
</dbReference>
<dbReference type="InterPro" id="IPR017907">
    <property type="entry name" value="Znf_RING_CS"/>
</dbReference>
<gene>
    <name evidence="6" type="ORF">PPENT_87.1.T0920042</name>
</gene>
<dbReference type="PROSITE" id="PS00518">
    <property type="entry name" value="ZF_RING_1"/>
    <property type="match status" value="1"/>
</dbReference>